<dbReference type="RefSeq" id="WP_193995512.1">
    <property type="nucleotide sequence ID" value="NZ_JADEXP010000300.1"/>
</dbReference>
<keyword evidence="3" id="KW-1185">Reference proteome</keyword>
<feature type="transmembrane region" description="Helical" evidence="1">
    <location>
        <begin position="89"/>
        <end position="107"/>
    </location>
</feature>
<evidence type="ECO:0000313" key="3">
    <source>
        <dbReference type="Proteomes" id="UP000615026"/>
    </source>
</evidence>
<accession>A0A929F924</accession>
<evidence type="ECO:0000256" key="1">
    <source>
        <dbReference type="SAM" id="Phobius"/>
    </source>
</evidence>
<sequence>MSTPLDFDRHPHGCEIVVPIVLKIPIYIEPIVIEKTPACHGHIQPAKVSFESKALASEPAAALNDDIQAVTSSNVNVRSRFSWTQPWKSLLFGSSGILLAALSAIYLR</sequence>
<keyword evidence="1" id="KW-1133">Transmembrane helix</keyword>
<comment type="caution">
    <text evidence="2">The sequence shown here is derived from an EMBL/GenBank/DDBJ whole genome shotgun (WGS) entry which is preliminary data.</text>
</comment>
<protein>
    <submittedName>
        <fullName evidence="2">Uncharacterized protein</fullName>
    </submittedName>
</protein>
<reference evidence="2" key="1">
    <citation type="submission" date="2020-10" db="EMBL/GenBank/DDBJ databases">
        <authorList>
            <person name="Castelo-Branco R."/>
            <person name="Eusebio N."/>
            <person name="Adriana R."/>
            <person name="Vieira A."/>
            <person name="Brugerolle De Fraissinette N."/>
            <person name="Rezende De Castro R."/>
            <person name="Schneider M.P."/>
            <person name="Vasconcelos V."/>
            <person name="Leao P.N."/>
        </authorList>
    </citation>
    <scope>NUCLEOTIDE SEQUENCE</scope>
    <source>
        <strain evidence="2">LEGE 11479</strain>
    </source>
</reference>
<gene>
    <name evidence="2" type="ORF">IQ260_23525</name>
</gene>
<keyword evidence="1" id="KW-0472">Membrane</keyword>
<dbReference type="Proteomes" id="UP000615026">
    <property type="component" value="Unassembled WGS sequence"/>
</dbReference>
<dbReference type="EMBL" id="JADEXP010000300">
    <property type="protein sequence ID" value="MBE9069620.1"/>
    <property type="molecule type" value="Genomic_DNA"/>
</dbReference>
<evidence type="ECO:0000313" key="2">
    <source>
        <dbReference type="EMBL" id="MBE9069620.1"/>
    </source>
</evidence>
<keyword evidence="1" id="KW-0812">Transmembrane</keyword>
<name>A0A929F924_LEPEC</name>
<proteinExistence type="predicted"/>
<dbReference type="AlphaFoldDB" id="A0A929F924"/>
<organism evidence="2 3">
    <name type="scientific">Leptolyngbya cf. ectocarpi LEGE 11479</name>
    <dbReference type="NCBI Taxonomy" id="1828722"/>
    <lineage>
        <taxon>Bacteria</taxon>
        <taxon>Bacillati</taxon>
        <taxon>Cyanobacteriota</taxon>
        <taxon>Cyanophyceae</taxon>
        <taxon>Leptolyngbyales</taxon>
        <taxon>Leptolyngbyaceae</taxon>
        <taxon>Leptolyngbya group</taxon>
        <taxon>Leptolyngbya</taxon>
    </lineage>
</organism>